<dbReference type="GeneID" id="54570519"/>
<accession>A0A6A6CHN7</accession>
<dbReference type="Pfam" id="PF01281">
    <property type="entry name" value="Ribosomal_L9_N"/>
    <property type="match status" value="1"/>
</dbReference>
<feature type="region of interest" description="Disordered" evidence="4">
    <location>
        <begin position="32"/>
        <end position="52"/>
    </location>
</feature>
<feature type="domain" description="Ribosomal protein L9" evidence="5">
    <location>
        <begin position="54"/>
        <end position="97"/>
    </location>
</feature>
<dbReference type="InterPro" id="IPR020070">
    <property type="entry name" value="Ribosomal_bL9_N"/>
</dbReference>
<evidence type="ECO:0000256" key="2">
    <source>
        <dbReference type="ARBA" id="ARBA00022980"/>
    </source>
</evidence>
<evidence type="ECO:0000259" key="5">
    <source>
        <dbReference type="Pfam" id="PF01281"/>
    </source>
</evidence>
<keyword evidence="7" id="KW-1185">Reference proteome</keyword>
<dbReference type="Gene3D" id="3.40.5.10">
    <property type="entry name" value="Ribosomal protein L9, N-terminal domain"/>
    <property type="match status" value="1"/>
</dbReference>
<dbReference type="InterPro" id="IPR009027">
    <property type="entry name" value="Ribosomal_bL9/RNase_H1_N"/>
</dbReference>
<evidence type="ECO:0000313" key="6">
    <source>
        <dbReference type="EMBL" id="KAF2165718.1"/>
    </source>
</evidence>
<organism evidence="6 7">
    <name type="scientific">Zasmidium cellare ATCC 36951</name>
    <dbReference type="NCBI Taxonomy" id="1080233"/>
    <lineage>
        <taxon>Eukaryota</taxon>
        <taxon>Fungi</taxon>
        <taxon>Dikarya</taxon>
        <taxon>Ascomycota</taxon>
        <taxon>Pezizomycotina</taxon>
        <taxon>Dothideomycetes</taxon>
        <taxon>Dothideomycetidae</taxon>
        <taxon>Mycosphaerellales</taxon>
        <taxon>Mycosphaerellaceae</taxon>
        <taxon>Zasmidium</taxon>
    </lineage>
</organism>
<dbReference type="OrthoDB" id="5555409at2759"/>
<dbReference type="GO" id="GO:1990904">
    <property type="term" value="C:ribonucleoprotein complex"/>
    <property type="evidence" value="ECO:0007669"/>
    <property type="project" value="UniProtKB-KW"/>
</dbReference>
<proteinExistence type="inferred from homology"/>
<keyword evidence="3" id="KW-0687">Ribonucleoprotein</keyword>
<dbReference type="AlphaFoldDB" id="A0A6A6CHN7"/>
<sequence>MALPLRTRSIPQCATCLRSYAWASAMESGSSSTTALRQQVRGKKKMPKSDGNVPVRLLKDLTGFGKQGSIIPVPRGEMRNKFFPQRIAEYVPLSEIRHLRANNVPIERDYVYGRDEPIQQIAADFTSTGESGASSQTPMPPPKKPEIEKLTPERSLQLLEIFVGPRLDFYRQPRIDEKEKEPEESKSQPRRESPRTASSAAFDLLAARTSQPKPESTSPLAIYGSVSRHDVLVHIRAAIARNDEAAKVILEENDIEFLDPQVEREGKLKHVGDFTIEVHVKGEEQRLKRTVRVVPQEA</sequence>
<reference evidence="6" key="1">
    <citation type="journal article" date="2020" name="Stud. Mycol.">
        <title>101 Dothideomycetes genomes: a test case for predicting lifestyles and emergence of pathogens.</title>
        <authorList>
            <person name="Haridas S."/>
            <person name="Albert R."/>
            <person name="Binder M."/>
            <person name="Bloem J."/>
            <person name="Labutti K."/>
            <person name="Salamov A."/>
            <person name="Andreopoulos B."/>
            <person name="Baker S."/>
            <person name="Barry K."/>
            <person name="Bills G."/>
            <person name="Bluhm B."/>
            <person name="Cannon C."/>
            <person name="Castanera R."/>
            <person name="Culley D."/>
            <person name="Daum C."/>
            <person name="Ezra D."/>
            <person name="Gonzalez J."/>
            <person name="Henrissat B."/>
            <person name="Kuo A."/>
            <person name="Liang C."/>
            <person name="Lipzen A."/>
            <person name="Lutzoni F."/>
            <person name="Magnuson J."/>
            <person name="Mondo S."/>
            <person name="Nolan M."/>
            <person name="Ohm R."/>
            <person name="Pangilinan J."/>
            <person name="Park H.-J."/>
            <person name="Ramirez L."/>
            <person name="Alfaro M."/>
            <person name="Sun H."/>
            <person name="Tritt A."/>
            <person name="Yoshinaga Y."/>
            <person name="Zwiers L.-H."/>
            <person name="Turgeon B."/>
            <person name="Goodwin S."/>
            <person name="Spatafora J."/>
            <person name="Crous P."/>
            <person name="Grigoriev I."/>
        </authorList>
    </citation>
    <scope>NUCLEOTIDE SEQUENCE</scope>
    <source>
        <strain evidence="6">ATCC 36951</strain>
    </source>
</reference>
<comment type="similarity">
    <text evidence="1">Belongs to the bacterial ribosomal protein bL9 family.</text>
</comment>
<dbReference type="GO" id="GO:0003735">
    <property type="term" value="F:structural constituent of ribosome"/>
    <property type="evidence" value="ECO:0007669"/>
    <property type="project" value="InterPro"/>
</dbReference>
<evidence type="ECO:0000256" key="3">
    <source>
        <dbReference type="ARBA" id="ARBA00023274"/>
    </source>
</evidence>
<evidence type="ECO:0000313" key="7">
    <source>
        <dbReference type="Proteomes" id="UP000799537"/>
    </source>
</evidence>
<protein>
    <recommendedName>
        <fullName evidence="5">Ribosomal protein L9 domain-containing protein</fullName>
    </recommendedName>
</protein>
<feature type="region of interest" description="Disordered" evidence="4">
    <location>
        <begin position="126"/>
        <end position="148"/>
    </location>
</feature>
<dbReference type="GO" id="GO:0006412">
    <property type="term" value="P:translation"/>
    <property type="evidence" value="ECO:0007669"/>
    <property type="project" value="InterPro"/>
</dbReference>
<feature type="compositionally biased region" description="Polar residues" evidence="4">
    <location>
        <begin position="126"/>
        <end position="137"/>
    </location>
</feature>
<dbReference type="InterPro" id="IPR000244">
    <property type="entry name" value="Ribosomal_bL9"/>
</dbReference>
<dbReference type="PANTHER" id="PTHR21368">
    <property type="entry name" value="50S RIBOSOMAL PROTEIN L9"/>
    <property type="match status" value="1"/>
</dbReference>
<name>A0A6A6CHN7_ZASCE</name>
<evidence type="ECO:0000256" key="4">
    <source>
        <dbReference type="SAM" id="MobiDB-lite"/>
    </source>
</evidence>
<feature type="compositionally biased region" description="Basic and acidic residues" evidence="4">
    <location>
        <begin position="172"/>
        <end position="194"/>
    </location>
</feature>
<keyword evidence="2" id="KW-0689">Ribosomal protein</keyword>
<dbReference type="SUPFAM" id="SSF55658">
    <property type="entry name" value="L9 N-domain-like"/>
    <property type="match status" value="1"/>
</dbReference>
<dbReference type="Proteomes" id="UP000799537">
    <property type="component" value="Unassembled WGS sequence"/>
</dbReference>
<gene>
    <name evidence="6" type="ORF">M409DRAFT_67082</name>
</gene>
<evidence type="ECO:0000256" key="1">
    <source>
        <dbReference type="ARBA" id="ARBA00010605"/>
    </source>
</evidence>
<dbReference type="GO" id="GO:0005840">
    <property type="term" value="C:ribosome"/>
    <property type="evidence" value="ECO:0007669"/>
    <property type="project" value="UniProtKB-KW"/>
</dbReference>
<dbReference type="InterPro" id="IPR036935">
    <property type="entry name" value="Ribosomal_bL9_N_sf"/>
</dbReference>
<feature type="region of interest" description="Disordered" evidence="4">
    <location>
        <begin position="172"/>
        <end position="197"/>
    </location>
</feature>
<dbReference type="RefSeq" id="XP_033666607.1">
    <property type="nucleotide sequence ID" value="XM_033817247.1"/>
</dbReference>
<dbReference type="EMBL" id="ML993599">
    <property type="protein sequence ID" value="KAF2165718.1"/>
    <property type="molecule type" value="Genomic_DNA"/>
</dbReference>